<dbReference type="InterPro" id="IPR029058">
    <property type="entry name" value="AB_hydrolase_fold"/>
</dbReference>
<dbReference type="OrthoDB" id="9801421at2"/>
<dbReference type="InterPro" id="IPR002470">
    <property type="entry name" value="Peptidase_S9A"/>
</dbReference>
<dbReference type="PANTHER" id="PTHR11757">
    <property type="entry name" value="PROTEASE FAMILY S9A OLIGOPEPTIDASE"/>
    <property type="match status" value="1"/>
</dbReference>
<dbReference type="InterPro" id="IPR051543">
    <property type="entry name" value="Serine_Peptidase_S9A"/>
</dbReference>
<dbReference type="HOGENOM" id="CLU_011290_0_2_5"/>
<evidence type="ECO:0000256" key="2">
    <source>
        <dbReference type="ARBA" id="ARBA00022670"/>
    </source>
</evidence>
<keyword evidence="4" id="KW-0720">Serine protease</keyword>
<protein>
    <submittedName>
        <fullName evidence="7">Oligopeptidase B</fullName>
        <ecNumber evidence="7">3.4.21.83</ecNumber>
    </submittedName>
</protein>
<dbReference type="GO" id="GO:0006508">
    <property type="term" value="P:proteolysis"/>
    <property type="evidence" value="ECO:0007669"/>
    <property type="project" value="UniProtKB-KW"/>
</dbReference>
<dbReference type="InterPro" id="IPR002471">
    <property type="entry name" value="Pept_S9_AS"/>
</dbReference>
<dbReference type="InterPro" id="IPR023302">
    <property type="entry name" value="Pept_S9A_N"/>
</dbReference>
<dbReference type="EC" id="3.4.21.83" evidence="7"/>
<gene>
    <name evidence="7" type="ordered locus">Hden_1092</name>
</gene>
<evidence type="ECO:0000259" key="6">
    <source>
        <dbReference type="Pfam" id="PF02897"/>
    </source>
</evidence>
<name>D8JVL7_HYPDA</name>
<comment type="similarity">
    <text evidence="1">Belongs to the peptidase S9A family.</text>
</comment>
<dbReference type="SUPFAM" id="SSF50993">
    <property type="entry name" value="Peptidase/esterase 'gauge' domain"/>
    <property type="match status" value="1"/>
</dbReference>
<sequence length="722" mass="80329">MTAPIASASPDQVPANEQVCPPLARREPVTAIHHGITLTDDYAWLRAANWQEVMRKPETLAADIRAYLEAENAYTDVKLIDTKALQETLFLEMKARLKEDDRQVPQPDGPYEYFPRFVKGGQYPELCRIPRGGSADDAEVLLDGNAEASGKKYWDLGGTAHSEDHRLLAYSTDDKGSELYTVRIRDLATGKDLADEIPDTRGSLEWSRDGSTLFYIKVDDHQRPLFVYSHKLGTPVSDDKLVYAEQDSGFFVGLSATQSGKFILIDIHDHETSEVHLIDADSPEDAPRLVAARRVGHQYSVEHHWSLLVITTNSADAEDFRIVVTPVHATDEANWREIVPHKPGRLILDVGVYENFMTRLERENSLPRIVVTPITTGIVVDRDVLDLTKEHTIAFEEEAYALGLASGYEFDTSRIRFTYSSLTTPAETYDYDMATRERVLRKRQEVPSGHNPADYVTRRLLAPAEDGALVPVTLLYKKTTPLDGSAPLFLYGYGAYGISMPASFSTARLSLVDRGFIYAIAHIRGGKDKGFRWYTDGKMKKKKNTFTDFIAAGEYLVAQGLTQRGRIVANGGSAGGMLMGAIANMAPDLFLGVIADVPFVDVLNTMLDKDLPLTPPEWPEWGNPLTSKDDFDYIRSYSPYDNVEAKRYPHILALAGLTDPRVTYWEPAKWIAKLRARNTSDNLVLLKTNMGAGHGGASGRFDGLKDTALNFAFALKVAELAE</sequence>
<dbReference type="PANTHER" id="PTHR11757:SF19">
    <property type="entry name" value="PROLYL ENDOPEPTIDASE-LIKE"/>
    <property type="match status" value="1"/>
</dbReference>
<dbReference type="Gene3D" id="3.40.50.1820">
    <property type="entry name" value="alpha/beta hydrolase"/>
    <property type="match status" value="1"/>
</dbReference>
<evidence type="ECO:0000256" key="1">
    <source>
        <dbReference type="ARBA" id="ARBA00005228"/>
    </source>
</evidence>
<dbReference type="Proteomes" id="UP000002033">
    <property type="component" value="Chromosome"/>
</dbReference>
<feature type="domain" description="Peptidase S9 prolyl oligopeptidase catalytic" evidence="5">
    <location>
        <begin position="503"/>
        <end position="718"/>
    </location>
</feature>
<evidence type="ECO:0000256" key="4">
    <source>
        <dbReference type="ARBA" id="ARBA00022825"/>
    </source>
</evidence>
<evidence type="ECO:0000259" key="5">
    <source>
        <dbReference type="Pfam" id="PF00326"/>
    </source>
</evidence>
<proteinExistence type="inferred from homology"/>
<keyword evidence="2" id="KW-0645">Protease</keyword>
<feature type="domain" description="Peptidase S9A N-terminal" evidence="6">
    <location>
        <begin position="21"/>
        <end position="443"/>
    </location>
</feature>
<reference evidence="8" key="1">
    <citation type="journal article" date="2011" name="J. Bacteriol.">
        <title>Genome sequences of eight morphologically diverse alphaproteobacteria.</title>
        <authorList>
            <consortium name="US DOE Joint Genome Institute"/>
            <person name="Brown P.J."/>
            <person name="Kysela D.T."/>
            <person name="Buechlein A."/>
            <person name="Hemmerich C."/>
            <person name="Brun Y.V."/>
        </authorList>
    </citation>
    <scope>NUCLEOTIDE SEQUENCE [LARGE SCALE GENOMIC DNA]</scope>
    <source>
        <strain evidence="8">ATCC 51888 / DSM 1869 / NCIB 11706 / TK 0415</strain>
    </source>
</reference>
<evidence type="ECO:0000313" key="8">
    <source>
        <dbReference type="Proteomes" id="UP000002033"/>
    </source>
</evidence>
<accession>D8JVL7</accession>
<keyword evidence="8" id="KW-1185">Reference proteome</keyword>
<keyword evidence="3 7" id="KW-0378">Hydrolase</keyword>
<dbReference type="AlphaFoldDB" id="D8JVL7"/>
<dbReference type="KEGG" id="hdn:Hden_1092"/>
<dbReference type="PROSITE" id="PS00708">
    <property type="entry name" value="PRO_ENDOPEP_SER"/>
    <property type="match status" value="1"/>
</dbReference>
<dbReference type="eggNOG" id="COG1770">
    <property type="taxonomic scope" value="Bacteria"/>
</dbReference>
<dbReference type="SUPFAM" id="SSF53474">
    <property type="entry name" value="alpha/beta-Hydrolases"/>
    <property type="match status" value="1"/>
</dbReference>
<dbReference type="PRINTS" id="PR00862">
    <property type="entry name" value="PROLIGOPTASE"/>
</dbReference>
<dbReference type="InterPro" id="IPR001375">
    <property type="entry name" value="Peptidase_S9_cat"/>
</dbReference>
<dbReference type="RefSeq" id="WP_013215121.1">
    <property type="nucleotide sequence ID" value="NC_014313.1"/>
</dbReference>
<dbReference type="EMBL" id="CP002083">
    <property type="protein sequence ID" value="ADJ22906.1"/>
    <property type="molecule type" value="Genomic_DNA"/>
</dbReference>
<evidence type="ECO:0000256" key="3">
    <source>
        <dbReference type="ARBA" id="ARBA00022801"/>
    </source>
</evidence>
<evidence type="ECO:0000313" key="7">
    <source>
        <dbReference type="EMBL" id="ADJ22906.1"/>
    </source>
</evidence>
<dbReference type="Pfam" id="PF02897">
    <property type="entry name" value="Peptidase_S9_N"/>
    <property type="match status" value="1"/>
</dbReference>
<dbReference type="MEROPS" id="S09.010"/>
<dbReference type="Pfam" id="PF00326">
    <property type="entry name" value="Peptidase_S9"/>
    <property type="match status" value="1"/>
</dbReference>
<dbReference type="Gene3D" id="2.130.10.120">
    <property type="entry name" value="Prolyl oligopeptidase, N-terminal domain"/>
    <property type="match status" value="1"/>
</dbReference>
<dbReference type="GO" id="GO:0004252">
    <property type="term" value="F:serine-type endopeptidase activity"/>
    <property type="evidence" value="ECO:0007669"/>
    <property type="project" value="UniProtKB-EC"/>
</dbReference>
<organism evidence="7 8">
    <name type="scientific">Hyphomicrobium denitrificans (strain ATCC 51888 / DSM 1869 / NCIMB 11706 / TK 0415)</name>
    <dbReference type="NCBI Taxonomy" id="582899"/>
    <lineage>
        <taxon>Bacteria</taxon>
        <taxon>Pseudomonadati</taxon>
        <taxon>Pseudomonadota</taxon>
        <taxon>Alphaproteobacteria</taxon>
        <taxon>Hyphomicrobiales</taxon>
        <taxon>Hyphomicrobiaceae</taxon>
        <taxon>Hyphomicrobium</taxon>
    </lineage>
</organism>